<organism evidence="1">
    <name type="scientific">gut metagenome</name>
    <dbReference type="NCBI Taxonomy" id="749906"/>
    <lineage>
        <taxon>unclassified sequences</taxon>
        <taxon>metagenomes</taxon>
        <taxon>organismal metagenomes</taxon>
    </lineage>
</organism>
<evidence type="ECO:0000313" key="1">
    <source>
        <dbReference type="EMBL" id="EJX10725.1"/>
    </source>
</evidence>
<reference evidence="1" key="1">
    <citation type="journal article" date="2012" name="PLoS ONE">
        <title>Gene sets for utilization of primary and secondary nutrition supplies in the distal gut of endangered iberian lynx.</title>
        <authorList>
            <person name="Alcaide M."/>
            <person name="Messina E."/>
            <person name="Richter M."/>
            <person name="Bargiela R."/>
            <person name="Peplies J."/>
            <person name="Huws S.A."/>
            <person name="Newbold C.J."/>
            <person name="Golyshin P.N."/>
            <person name="Simon M.A."/>
            <person name="Lopez G."/>
            <person name="Yakimov M.M."/>
            <person name="Ferrer M."/>
        </authorList>
    </citation>
    <scope>NUCLEOTIDE SEQUENCE</scope>
</reference>
<sequence length="41" mass="5149">MLRWKRFARIWMWIRRCWSRSWRLPALNTVPSIISFGNPCR</sequence>
<name>J9H8I0_9ZZZZ</name>
<proteinExistence type="predicted"/>
<gene>
    <name evidence="1" type="ORF">EVA_00579</name>
</gene>
<comment type="caution">
    <text evidence="1">The sequence shown here is derived from an EMBL/GenBank/DDBJ whole genome shotgun (WGS) entry which is preliminary data.</text>
</comment>
<dbReference type="EMBL" id="AMCI01000117">
    <property type="protein sequence ID" value="EJX10725.1"/>
    <property type="molecule type" value="Genomic_DNA"/>
</dbReference>
<dbReference type="AlphaFoldDB" id="J9H8I0"/>
<protein>
    <submittedName>
        <fullName evidence="1">Uncharacterized protein</fullName>
    </submittedName>
</protein>
<accession>J9H8I0</accession>